<dbReference type="AlphaFoldDB" id="A0A836CDB7"/>
<organism evidence="2 3">
    <name type="scientific">Tribonema minus</name>
    <dbReference type="NCBI Taxonomy" id="303371"/>
    <lineage>
        <taxon>Eukaryota</taxon>
        <taxon>Sar</taxon>
        <taxon>Stramenopiles</taxon>
        <taxon>Ochrophyta</taxon>
        <taxon>PX clade</taxon>
        <taxon>Xanthophyceae</taxon>
        <taxon>Tribonematales</taxon>
        <taxon>Tribonemataceae</taxon>
        <taxon>Tribonema</taxon>
    </lineage>
</organism>
<proteinExistence type="predicted"/>
<sequence>MGGAASVVKGGVLSVTGLETGYDGYVCGHSQGQELDRKLKLLGVSRAGAVGLYEEFKRLDDINTGDITPKDILEKLKVKDLSNTFMERACASFRNEAGADGSSLVKLNAADFILGVFCYTTLNKLELGVFAFRLYDTRSRGKLESDDLRLMMQEIFGAVQWETPYKMVMEQTQRITKTMQQVNDEKDPGQARDSDGNVMLLKPIKYEEFLERAIERVSLVLKPVFLLQQTFRSALMTPLWWRQAESHLRRRCEPYAPHDSCVPFVATLAGLACAAHITSPLILIYSKAQRLRVSMLYMLSISGRPLLATRTSGESPRKKATGGAKRRLCMEASGSHGSAPVGTQRVKNTVRIGASVRVREDDMDMGDAPSGAAMVPTPVVGSKKVRKGGDAYDSASVARRHTTRVSADGSANHPDESRTENPAYDSTASHRTSNMRTVSVYSARPSAAAACAAAAASAAAAAAAHCELRTLACKSSRPSVVPGSAAAAAAAAAVALPALRKQSVAVAQHHYRDSAAAGGGGGGGGGRDDGAGTVRKRVSAEAASGTGIPRTASTPQRCR</sequence>
<dbReference type="InterPro" id="IPR011992">
    <property type="entry name" value="EF-hand-dom_pair"/>
</dbReference>
<dbReference type="Gene3D" id="1.10.238.10">
    <property type="entry name" value="EF-hand"/>
    <property type="match status" value="1"/>
</dbReference>
<accession>A0A836CDB7</accession>
<dbReference type="EMBL" id="JAFCMP010000323">
    <property type="protein sequence ID" value="KAG5181479.1"/>
    <property type="molecule type" value="Genomic_DNA"/>
</dbReference>
<reference evidence="2" key="1">
    <citation type="submission" date="2021-02" db="EMBL/GenBank/DDBJ databases">
        <title>First Annotated Genome of the Yellow-green Alga Tribonema minus.</title>
        <authorList>
            <person name="Mahan K.M."/>
        </authorList>
    </citation>
    <scope>NUCLEOTIDE SEQUENCE</scope>
    <source>
        <strain evidence="2">UTEX B ZZ1240</strain>
    </source>
</reference>
<evidence type="ECO:0000313" key="2">
    <source>
        <dbReference type="EMBL" id="KAG5181479.1"/>
    </source>
</evidence>
<protein>
    <recommendedName>
        <fullName evidence="4">EF-hand domain-containing protein</fullName>
    </recommendedName>
</protein>
<feature type="compositionally biased region" description="Polar residues" evidence="1">
    <location>
        <begin position="424"/>
        <end position="433"/>
    </location>
</feature>
<dbReference type="SUPFAM" id="SSF47473">
    <property type="entry name" value="EF-hand"/>
    <property type="match status" value="1"/>
</dbReference>
<evidence type="ECO:0008006" key="4">
    <source>
        <dbReference type="Google" id="ProtNLM"/>
    </source>
</evidence>
<keyword evidence="3" id="KW-1185">Reference proteome</keyword>
<evidence type="ECO:0000256" key="1">
    <source>
        <dbReference type="SAM" id="MobiDB-lite"/>
    </source>
</evidence>
<comment type="caution">
    <text evidence="2">The sequence shown here is derived from an EMBL/GenBank/DDBJ whole genome shotgun (WGS) entry which is preliminary data.</text>
</comment>
<feature type="region of interest" description="Disordered" evidence="1">
    <location>
        <begin position="381"/>
        <end position="433"/>
    </location>
</feature>
<dbReference type="Proteomes" id="UP000664859">
    <property type="component" value="Unassembled WGS sequence"/>
</dbReference>
<evidence type="ECO:0000313" key="3">
    <source>
        <dbReference type="Proteomes" id="UP000664859"/>
    </source>
</evidence>
<gene>
    <name evidence="2" type="ORF">JKP88DRAFT_246227</name>
</gene>
<feature type="region of interest" description="Disordered" evidence="1">
    <location>
        <begin position="514"/>
        <end position="559"/>
    </location>
</feature>
<name>A0A836CDB7_9STRA</name>